<dbReference type="PANTHER" id="PTHR16631">
    <property type="entry name" value="GLUCAN 1,3-BETA-GLUCOSIDASE"/>
    <property type="match status" value="1"/>
</dbReference>
<organism evidence="22 23">
    <name type="scientific">Diaporthe australafricana</name>
    <dbReference type="NCBI Taxonomy" id="127596"/>
    <lineage>
        <taxon>Eukaryota</taxon>
        <taxon>Fungi</taxon>
        <taxon>Dikarya</taxon>
        <taxon>Ascomycota</taxon>
        <taxon>Pezizomycotina</taxon>
        <taxon>Sordariomycetes</taxon>
        <taxon>Sordariomycetidae</taxon>
        <taxon>Diaporthales</taxon>
        <taxon>Diaporthaceae</taxon>
        <taxon>Diaporthe</taxon>
    </lineage>
</organism>
<feature type="region of interest" description="Disordered" evidence="20">
    <location>
        <begin position="1"/>
        <end position="157"/>
    </location>
</feature>
<feature type="transmembrane region" description="Helical" evidence="21">
    <location>
        <begin position="403"/>
        <end position="425"/>
    </location>
</feature>
<name>A0ABR3WJI0_9PEZI</name>
<evidence type="ECO:0000256" key="19">
    <source>
        <dbReference type="RuleBase" id="RU004335"/>
    </source>
</evidence>
<keyword evidence="7" id="KW-0134">Cell wall</keyword>
<evidence type="ECO:0000256" key="20">
    <source>
        <dbReference type="SAM" id="MobiDB-lite"/>
    </source>
</evidence>
<evidence type="ECO:0000256" key="17">
    <source>
        <dbReference type="ARBA" id="ARBA00042373"/>
    </source>
</evidence>
<feature type="transmembrane region" description="Helical" evidence="21">
    <location>
        <begin position="327"/>
        <end position="348"/>
    </location>
</feature>
<keyword evidence="12" id="KW-0325">Glycoprotein</keyword>
<evidence type="ECO:0000256" key="18">
    <source>
        <dbReference type="ARBA" id="ARBA00043078"/>
    </source>
</evidence>
<evidence type="ECO:0000256" key="2">
    <source>
        <dbReference type="ARBA" id="ARBA00004191"/>
    </source>
</evidence>
<dbReference type="InterPro" id="IPR000490">
    <property type="entry name" value="Glyco_hydro_17"/>
</dbReference>
<feature type="region of interest" description="Disordered" evidence="20">
    <location>
        <begin position="248"/>
        <end position="267"/>
    </location>
</feature>
<dbReference type="Proteomes" id="UP001583177">
    <property type="component" value="Unassembled WGS sequence"/>
</dbReference>
<evidence type="ECO:0000256" key="10">
    <source>
        <dbReference type="ARBA" id="ARBA00022801"/>
    </source>
</evidence>
<reference evidence="22 23" key="1">
    <citation type="journal article" date="2024" name="IMA Fungus">
        <title>IMA Genome - F19 : A genome assembly and annotation guide to empower mycologists, including annotated draft genome sequences of Ceratocystis pirilliformis, Diaporthe australafricana, Fusarium ophioides, Paecilomyces lecythidis, and Sporothrix stenoceras.</title>
        <authorList>
            <person name="Aylward J."/>
            <person name="Wilson A.M."/>
            <person name="Visagie C.M."/>
            <person name="Spraker J."/>
            <person name="Barnes I."/>
            <person name="Buitendag C."/>
            <person name="Ceriani C."/>
            <person name="Del Mar Angel L."/>
            <person name="du Plessis D."/>
            <person name="Fuchs T."/>
            <person name="Gasser K."/>
            <person name="Kramer D."/>
            <person name="Li W."/>
            <person name="Munsamy K."/>
            <person name="Piso A."/>
            <person name="Price J.L."/>
            <person name="Sonnekus B."/>
            <person name="Thomas C."/>
            <person name="van der Nest A."/>
            <person name="van Dijk A."/>
            <person name="van Heerden A."/>
            <person name="van Vuuren N."/>
            <person name="Yilmaz N."/>
            <person name="Duong T.A."/>
            <person name="van der Merwe N.A."/>
            <person name="Wingfield M.J."/>
            <person name="Wingfield B.D."/>
        </authorList>
    </citation>
    <scope>NUCLEOTIDE SEQUENCE [LARGE SCALE GENOMIC DNA]</scope>
    <source>
        <strain evidence="22 23">CMW 18300</strain>
    </source>
</reference>
<evidence type="ECO:0000256" key="8">
    <source>
        <dbReference type="ARBA" id="ARBA00022525"/>
    </source>
</evidence>
<protein>
    <recommendedName>
        <fullName evidence="5">glucan endo-1,3-beta-D-glucosidase</fullName>
        <ecNumber evidence="5">3.2.1.39</ecNumber>
    </recommendedName>
    <alternativeName>
        <fullName evidence="18">Endo-1,3-beta-glucanase btgC</fullName>
    </alternativeName>
    <alternativeName>
        <fullName evidence="17">Laminarinase btgC</fullName>
    </alternativeName>
</protein>
<accession>A0ABR3WJI0</accession>
<keyword evidence="14" id="KW-0961">Cell wall biogenesis/degradation</keyword>
<dbReference type="InterPro" id="IPR050732">
    <property type="entry name" value="Beta-glucan_modifiers"/>
</dbReference>
<proteinExistence type="inferred from homology"/>
<evidence type="ECO:0000256" key="14">
    <source>
        <dbReference type="ARBA" id="ARBA00023316"/>
    </source>
</evidence>
<evidence type="ECO:0000256" key="1">
    <source>
        <dbReference type="ARBA" id="ARBA00000382"/>
    </source>
</evidence>
<keyword evidence="13" id="KW-0119">Carbohydrate metabolism</keyword>
<feature type="compositionally biased region" description="Polar residues" evidence="20">
    <location>
        <begin position="17"/>
        <end position="38"/>
    </location>
</feature>
<comment type="catalytic activity">
    <reaction evidence="1">
        <text>Hydrolysis of (1-&gt;3)-beta-D-glucosidic linkages in (1-&gt;3)-beta-D-glucans.</text>
        <dbReference type="EC" id="3.2.1.39"/>
    </reaction>
</comment>
<evidence type="ECO:0000256" key="4">
    <source>
        <dbReference type="ARBA" id="ARBA00008773"/>
    </source>
</evidence>
<evidence type="ECO:0000256" key="15">
    <source>
        <dbReference type="ARBA" id="ARBA00023326"/>
    </source>
</evidence>
<evidence type="ECO:0000256" key="5">
    <source>
        <dbReference type="ARBA" id="ARBA00012780"/>
    </source>
</evidence>
<feature type="compositionally biased region" description="Polar residues" evidence="20">
    <location>
        <begin position="123"/>
        <end position="133"/>
    </location>
</feature>
<keyword evidence="8" id="KW-0964">Secreted</keyword>
<dbReference type="PANTHER" id="PTHR16631:SF17">
    <property type="entry name" value="GLUCAN ENDO-1,3-BETA-GLUCOSIDASE BTGC"/>
    <property type="match status" value="1"/>
</dbReference>
<comment type="similarity">
    <text evidence="4 19">Belongs to the glycosyl hydrolase 17 family.</text>
</comment>
<evidence type="ECO:0000256" key="11">
    <source>
        <dbReference type="ARBA" id="ARBA00023136"/>
    </source>
</evidence>
<evidence type="ECO:0000256" key="12">
    <source>
        <dbReference type="ARBA" id="ARBA00023180"/>
    </source>
</evidence>
<dbReference type="InterPro" id="IPR017853">
    <property type="entry name" value="GH"/>
</dbReference>
<comment type="subcellular location">
    <subcellularLocation>
        <location evidence="3">Cell membrane</location>
        <topology evidence="3">Single-pass type II membrane protein</topology>
    </subcellularLocation>
    <subcellularLocation>
        <location evidence="2">Secreted</location>
        <location evidence="2">Cell wall</location>
    </subcellularLocation>
</comment>
<keyword evidence="11 21" id="KW-0472">Membrane</keyword>
<keyword evidence="23" id="KW-1185">Reference proteome</keyword>
<keyword evidence="10" id="KW-0378">Hydrolase</keyword>
<evidence type="ECO:0000256" key="7">
    <source>
        <dbReference type="ARBA" id="ARBA00022512"/>
    </source>
</evidence>
<keyword evidence="9" id="KW-0732">Signal</keyword>
<keyword evidence="21" id="KW-0812">Transmembrane</keyword>
<gene>
    <name evidence="22" type="ORF">Daus18300_008156</name>
</gene>
<feature type="compositionally biased region" description="Low complexity" evidence="20">
    <location>
        <begin position="251"/>
        <end position="262"/>
    </location>
</feature>
<feature type="region of interest" description="Disordered" evidence="20">
    <location>
        <begin position="205"/>
        <end position="237"/>
    </location>
</feature>
<evidence type="ECO:0000256" key="3">
    <source>
        <dbReference type="ARBA" id="ARBA00004401"/>
    </source>
</evidence>
<dbReference type="Pfam" id="PF00332">
    <property type="entry name" value="Glyco_hydro_17"/>
    <property type="match status" value="1"/>
</dbReference>
<evidence type="ECO:0000313" key="23">
    <source>
        <dbReference type="Proteomes" id="UP001583177"/>
    </source>
</evidence>
<keyword evidence="6" id="KW-1003">Cell membrane</keyword>
<dbReference type="EMBL" id="JAWRVE010000075">
    <property type="protein sequence ID" value="KAL1863000.1"/>
    <property type="molecule type" value="Genomic_DNA"/>
</dbReference>
<keyword evidence="15" id="KW-0624">Polysaccharide degradation</keyword>
<sequence length="770" mass="82501">MPRYSFESEGDEREAFNANSSPEHPPLHNQQTQPTMSQYPPAAGSRRYEQPQYEDSPSRQAMPGQHPDSAFAQMRANRRSSREGMPPPNSSRTPYMAAGAAAGFGAGGAAAAASHPMSPPGYAQSSVPPQAQGQWRPDPEYYAPQQSNITPGADNFSEAAAGGVAGIAYGVAEQNPRESGLDAMRGPNYPQQTYQAQDSYAYGRGNNEYGMHDPQASLRPGPVAYTGENSGDRTSHSSLQGLNAAAVPMAQSSPGYRSRSPGYGPGPYRDDPYQGYSVHSHANLGTVDPNEILDDGDDGLEYNQRGARHSMLSLGNSSNRSGQHGTAAAAAGGVAAGAGVMGAIGGLVGKNGASRDGNGHYDAVQGNTGYQGAGGSTYDLGSQGADKSAWLEKQGHSSKKWKWLIAGGVLALVAVGVALGVYFGIVRNKSSGASTGKSAADDTADNGDLDINSSEIKKLLNNANLHKVFPGIDYTPLNTQYPDCVHNPPSQNNITRDVAVLSQLTNTIRLYGTDCNQTQMLIHAVNQLELKDTVKIWMGVWQDGNTTTNERQLSQMWDILDEYGDSPFKGLIVANEILFREQMTASELGSLLSEVRTNLTSRQLTLPVATSDLGDDWTSELAQMSDYIMSNIHPFFAGVNAKDAASWTYSFWSNQNGGFWKSDISKNIIAETGWPSQGGTDCGSSTVTDCPDASVAGIDEMNTFMDNWVCQALANGTNYFWFESFDEPWKIMYNSGSQNWEDHWGLMDVDRNLKDGVKIPDCGGKTIGSA</sequence>
<keyword evidence="21" id="KW-1133">Transmembrane helix</keyword>
<evidence type="ECO:0000256" key="9">
    <source>
        <dbReference type="ARBA" id="ARBA00022729"/>
    </source>
</evidence>
<dbReference type="SUPFAM" id="SSF51445">
    <property type="entry name" value="(Trans)glycosidases"/>
    <property type="match status" value="1"/>
</dbReference>
<dbReference type="Gene3D" id="3.20.20.80">
    <property type="entry name" value="Glycosidases"/>
    <property type="match status" value="1"/>
</dbReference>
<evidence type="ECO:0000256" key="21">
    <source>
        <dbReference type="SAM" id="Phobius"/>
    </source>
</evidence>
<dbReference type="EC" id="3.2.1.39" evidence="5"/>
<evidence type="ECO:0000256" key="16">
    <source>
        <dbReference type="ARBA" id="ARBA00037649"/>
    </source>
</evidence>
<evidence type="ECO:0000313" key="22">
    <source>
        <dbReference type="EMBL" id="KAL1863000.1"/>
    </source>
</evidence>
<comment type="caution">
    <text evidence="22">The sequence shown here is derived from an EMBL/GenBank/DDBJ whole genome shotgun (WGS) entry which is preliminary data.</text>
</comment>
<comment type="function">
    <text evidence="16">Glucanases play a role in cell expansion during growth, in cell-cell fusion during mating, and in spore release during sporulation. This enzyme may be involved in beta-glucan degradation. Active on laminarin and lichenan.</text>
</comment>
<evidence type="ECO:0000256" key="6">
    <source>
        <dbReference type="ARBA" id="ARBA00022475"/>
    </source>
</evidence>
<evidence type="ECO:0000256" key="13">
    <source>
        <dbReference type="ARBA" id="ARBA00023277"/>
    </source>
</evidence>